<sequence length="1215" mass="132612">MASSPQQTHWQFWIDRGGTFTDIVALTPDQQVLTYKLLSENPGQYADAAVEGIKRLQNQHCAEQPSAIASVRMGTTVATNALLERKGEPTVLLISKGLRDQLEIGYQTRPDIFASHIDLPRPLYDSVYEVAERVQASGVVEYPLDEEATLVQLQEAYQLGFRSVAVVLMHAYRYPSHEKRIREIAQHVGFQQISLSHEVSPLVKIVPRGHTTVADAYLSPVLRHYVNQVEGALSDREHSHQALDLQFMQSNGGLAQADVFQGRDAILSGPAGGVVGMVRTAEADGFDRIVGFDMGGTSTDVSHYAGELERETETVVNGVRLRVPMMNIHTVAAGGGSIVQFADGRLQVGPDSAGAYPGPACYRNGGPLTVTDCNVLLGRIQPQFFPSVFGPQQDAPLDLDTVRSAFTDMAEQVTHETGVIWSAEQLAEGFLTIAVENMAAAVKKISVERGYDVQDYILSAFGGAGGQHACAVAKALNMRKVYLHPMAGVLSAYGIGIADQRWLAEEAVEQPLDQSAHEVERIAERMATTSPVTGHRTVRVYLRYEGSDTPLLVSWNDSEQAHREFEQQHRQLFGFIYEEKSLLLDAVQVEVVAPGVAPPSATLPDTAMDKISDHGQVRQFIRGQWQDVAVYRRETLPAGFSMSGPALLTEANSTIFVEPSWQLDVLESGALLLSDLLSEKANAIHTDSTGLTTDNLEASASKHDPVALEIFNHLFMSVAEQMGYVLEKTASSVNIKERLDFSCAVFDSSGALVANAPHIPVHLGSMSESIEVVIREHTDMRPGDAFVLNTPYNGGTHLPDVTVIKPVFINSQTRADFYVAARGHHADIGGITPGSMPADSQHIEEEGVIFDNLILMRAGEFQEADIRKVLASAKYPARNPDQNIADLMAQLASCEKGAEELKRLCQQYGADRVHAYMQHVQDNAEAILRDCLAELPSGTFRYDMDDGTCFRVAIEVDQVARRARVDFTGTGYTKQQPMHPGNFNAPTSVVRAAVLYCFRVLVRKNMPLNAGFFRALDIVVPERSIIAPEYPAAVVSGNVETAQALVDCLMGALGLMSAGQGTNNNFTFGNESYQYYETLCGGAGATADGRGADAVHTHMTNSRLTDPEILEQRFPVLLDHFHIRQLSGGQGTHRGGNGVERHLRFLEPMTANIISGHRRVPTFALNGAGEGKTGVNFIHRNDGRVEWLDGCARTEMDEGDTFCIHTPGGGGWREA</sequence>
<accession>A0ABQ0A103</accession>
<dbReference type="InterPro" id="IPR003692">
    <property type="entry name" value="Hydantoinase_B"/>
</dbReference>
<evidence type="ECO:0000313" key="6">
    <source>
        <dbReference type="Proteomes" id="UP001481413"/>
    </source>
</evidence>
<keyword evidence="6" id="KW-1185">Reference proteome</keyword>
<comment type="similarity">
    <text evidence="1">Belongs to the oxoprolinase family.</text>
</comment>
<evidence type="ECO:0000256" key="1">
    <source>
        <dbReference type="ARBA" id="ARBA00010403"/>
    </source>
</evidence>
<dbReference type="Pfam" id="PF01968">
    <property type="entry name" value="Hydantoinase_A"/>
    <property type="match status" value="1"/>
</dbReference>
<organism evidence="5 6">
    <name type="scientific">Thalassolituus maritimus</name>
    <dbReference type="NCBI Taxonomy" id="484498"/>
    <lineage>
        <taxon>Bacteria</taxon>
        <taxon>Pseudomonadati</taxon>
        <taxon>Pseudomonadota</taxon>
        <taxon>Gammaproteobacteria</taxon>
        <taxon>Oceanospirillales</taxon>
        <taxon>Oceanospirillaceae</taxon>
        <taxon>Thalassolituus</taxon>
    </lineage>
</organism>
<feature type="domain" description="Hydantoinase A/oxoprolinase" evidence="2">
    <location>
        <begin position="208"/>
        <end position="502"/>
    </location>
</feature>
<reference evidence="5 6" key="1">
    <citation type="submission" date="2024-04" db="EMBL/GenBank/DDBJ databases">
        <title>Draft genome sequence of Thalassolituus maritimus NBRC 116585.</title>
        <authorList>
            <person name="Miyakawa T."/>
            <person name="Kusuya Y."/>
            <person name="Miura T."/>
        </authorList>
    </citation>
    <scope>NUCLEOTIDE SEQUENCE [LARGE SCALE GENOMIC DNA]</scope>
    <source>
        <strain evidence="5 6">5NW40-0001</strain>
    </source>
</reference>
<dbReference type="InterPro" id="IPR045079">
    <property type="entry name" value="Oxoprolinase-like"/>
</dbReference>
<dbReference type="Proteomes" id="UP001481413">
    <property type="component" value="Unassembled WGS sequence"/>
</dbReference>
<dbReference type="InterPro" id="IPR002821">
    <property type="entry name" value="Hydantoinase_A"/>
</dbReference>
<dbReference type="PANTHER" id="PTHR11365:SF23">
    <property type="entry name" value="HYPOTHETICAL 5-OXOPROLINASE (EUROFUNG)-RELATED"/>
    <property type="match status" value="1"/>
</dbReference>
<name>A0ABQ0A103_9GAMM</name>
<evidence type="ECO:0000313" key="5">
    <source>
        <dbReference type="EMBL" id="GAA6146002.1"/>
    </source>
</evidence>
<feature type="domain" description="Hydantoinase B/oxoprolinase" evidence="3">
    <location>
        <begin position="704"/>
        <end position="1212"/>
    </location>
</feature>
<proteinExistence type="inferred from homology"/>
<dbReference type="PANTHER" id="PTHR11365">
    <property type="entry name" value="5-OXOPROLINASE RELATED"/>
    <property type="match status" value="1"/>
</dbReference>
<dbReference type="EMBL" id="BAABWH010000005">
    <property type="protein sequence ID" value="GAA6146002.1"/>
    <property type="molecule type" value="Genomic_DNA"/>
</dbReference>
<protein>
    <submittedName>
        <fullName evidence="5">Hydantoinase B/oxoprolinase family protein</fullName>
    </submittedName>
</protein>
<feature type="domain" description="Hydantoinase/oxoprolinase N-terminal" evidence="4">
    <location>
        <begin position="12"/>
        <end position="188"/>
    </location>
</feature>
<dbReference type="Pfam" id="PF05378">
    <property type="entry name" value="Hydant_A_N"/>
    <property type="match status" value="1"/>
</dbReference>
<evidence type="ECO:0000259" key="4">
    <source>
        <dbReference type="Pfam" id="PF05378"/>
    </source>
</evidence>
<dbReference type="Pfam" id="PF02538">
    <property type="entry name" value="Hydantoinase_B"/>
    <property type="match status" value="1"/>
</dbReference>
<dbReference type="RefSeq" id="WP_353295142.1">
    <property type="nucleotide sequence ID" value="NZ_BAABWH010000005.1"/>
</dbReference>
<dbReference type="InterPro" id="IPR008040">
    <property type="entry name" value="Hydant_A_N"/>
</dbReference>
<gene>
    <name evidence="5" type="ORF">NBRC116585_21200</name>
</gene>
<comment type="caution">
    <text evidence="5">The sequence shown here is derived from an EMBL/GenBank/DDBJ whole genome shotgun (WGS) entry which is preliminary data.</text>
</comment>
<evidence type="ECO:0000259" key="3">
    <source>
        <dbReference type="Pfam" id="PF02538"/>
    </source>
</evidence>
<evidence type="ECO:0000259" key="2">
    <source>
        <dbReference type="Pfam" id="PF01968"/>
    </source>
</evidence>